<dbReference type="Proteomes" id="UP000034071">
    <property type="component" value="Chromosome"/>
</dbReference>
<protein>
    <submittedName>
        <fullName evidence="1">Uncharacterized protein</fullName>
    </submittedName>
</protein>
<proteinExistence type="predicted"/>
<dbReference type="EMBL" id="CP010975">
    <property type="protein sequence ID" value="AKE51136.1"/>
    <property type="molecule type" value="Genomic_DNA"/>
</dbReference>
<dbReference type="HOGENOM" id="CLU_131454_0_0_6"/>
<evidence type="ECO:0000313" key="1">
    <source>
        <dbReference type="EMBL" id="AKE51136.1"/>
    </source>
</evidence>
<keyword evidence="2" id="KW-1185">Reference proteome</keyword>
<sequence>MKILKLIVTLIAIFAGVEVIAAPLPCKAFNGQPVPYYANPNLSNVGVAHMTRNGQRIIQINPNVVGPLPEYVRQFWYAHECAHHALHPAQNSEVAADCYAIKNLRNIGVIRFRNQVSGLLNYISTLPGSVQTGHLPGPARANNLYACFSAP</sequence>
<organism evidence="1 2">
    <name type="scientific">Kangiella geojedonensis</name>
    <dbReference type="NCBI Taxonomy" id="914150"/>
    <lineage>
        <taxon>Bacteria</taxon>
        <taxon>Pseudomonadati</taxon>
        <taxon>Pseudomonadota</taxon>
        <taxon>Gammaproteobacteria</taxon>
        <taxon>Kangiellales</taxon>
        <taxon>Kangiellaceae</taxon>
        <taxon>Kangiella</taxon>
    </lineage>
</organism>
<dbReference type="OrthoDB" id="6402875at2"/>
<gene>
    <name evidence="1" type="ORF">TQ33_0144</name>
</gene>
<dbReference type="AlphaFoldDB" id="A0A0F6RBG8"/>
<dbReference type="STRING" id="914150.TQ33_0144"/>
<evidence type="ECO:0000313" key="2">
    <source>
        <dbReference type="Proteomes" id="UP000034071"/>
    </source>
</evidence>
<reference evidence="1 2" key="1">
    <citation type="submission" date="2015-02" db="EMBL/GenBank/DDBJ databases">
        <title>Complete genome sequence of Kangiella geojedonensis strain YCS-5T.</title>
        <authorList>
            <person name="Kim K.M."/>
        </authorList>
    </citation>
    <scope>NUCLEOTIDE SEQUENCE [LARGE SCALE GENOMIC DNA]</scope>
    <source>
        <strain evidence="1 2">YCS-5</strain>
    </source>
</reference>
<accession>A0A0F6RBG8</accession>
<dbReference type="KEGG" id="kge:TQ33_0144"/>
<dbReference type="RefSeq" id="WP_046560362.1">
    <property type="nucleotide sequence ID" value="NZ_CP010975.1"/>
</dbReference>
<name>A0A0F6RBG8_9GAMM</name>